<protein>
    <recommendedName>
        <fullName evidence="1">Trichome birefringence-like N-terminal domain-containing protein</fullName>
    </recommendedName>
</protein>
<dbReference type="AlphaFoldDB" id="A0AAD8MRN6"/>
<dbReference type="EMBL" id="JAUIZM010000005">
    <property type="protein sequence ID" value="KAK1382891.1"/>
    <property type="molecule type" value="Genomic_DNA"/>
</dbReference>
<organism evidence="2 3">
    <name type="scientific">Heracleum sosnowskyi</name>
    <dbReference type="NCBI Taxonomy" id="360622"/>
    <lineage>
        <taxon>Eukaryota</taxon>
        <taxon>Viridiplantae</taxon>
        <taxon>Streptophyta</taxon>
        <taxon>Embryophyta</taxon>
        <taxon>Tracheophyta</taxon>
        <taxon>Spermatophyta</taxon>
        <taxon>Magnoliopsida</taxon>
        <taxon>eudicotyledons</taxon>
        <taxon>Gunneridae</taxon>
        <taxon>Pentapetalae</taxon>
        <taxon>asterids</taxon>
        <taxon>campanulids</taxon>
        <taxon>Apiales</taxon>
        <taxon>Apiaceae</taxon>
        <taxon>Apioideae</taxon>
        <taxon>apioid superclade</taxon>
        <taxon>Tordylieae</taxon>
        <taxon>Tordyliinae</taxon>
        <taxon>Heracleum</taxon>
    </lineage>
</organism>
<evidence type="ECO:0000313" key="3">
    <source>
        <dbReference type="Proteomes" id="UP001237642"/>
    </source>
</evidence>
<comment type="caution">
    <text evidence="2">The sequence shown here is derived from an EMBL/GenBank/DDBJ whole genome shotgun (WGS) entry which is preliminary data.</text>
</comment>
<evidence type="ECO:0000313" key="2">
    <source>
        <dbReference type="EMBL" id="KAK1382891.1"/>
    </source>
</evidence>
<sequence>MTAHCFDFDFSNLLSLILYTERISFLSSSTIFTLSPCAKRALATSKDKSADNDEVNYLADDRFEFDPNECRFTSGKWRFNSSIEPLYTDRSCPYLDRQVSCVKNGRPESDYRHWEWQPDDCYLPRLEFQSVPN</sequence>
<evidence type="ECO:0000259" key="1">
    <source>
        <dbReference type="Pfam" id="PF14416"/>
    </source>
</evidence>
<feature type="domain" description="Trichome birefringence-like N-terminal" evidence="1">
    <location>
        <begin position="69"/>
        <end position="121"/>
    </location>
</feature>
<accession>A0AAD8MRN6</accession>
<gene>
    <name evidence="2" type="ORF">POM88_020626</name>
</gene>
<name>A0AAD8MRN6_9APIA</name>
<reference evidence="2" key="1">
    <citation type="submission" date="2023-02" db="EMBL/GenBank/DDBJ databases">
        <title>Genome of toxic invasive species Heracleum sosnowskyi carries increased number of genes despite the absence of recent whole-genome duplications.</title>
        <authorList>
            <person name="Schelkunov M."/>
            <person name="Shtratnikova V."/>
            <person name="Makarenko M."/>
            <person name="Klepikova A."/>
            <person name="Omelchenko D."/>
            <person name="Novikova G."/>
            <person name="Obukhova E."/>
            <person name="Bogdanov V."/>
            <person name="Penin A."/>
            <person name="Logacheva M."/>
        </authorList>
    </citation>
    <scope>NUCLEOTIDE SEQUENCE</scope>
    <source>
        <strain evidence="2">Hsosn_3</strain>
        <tissue evidence="2">Leaf</tissue>
    </source>
</reference>
<dbReference type="InterPro" id="IPR029962">
    <property type="entry name" value="TBL"/>
</dbReference>
<proteinExistence type="predicted"/>
<dbReference type="PANTHER" id="PTHR32285:SF7">
    <property type="entry name" value="PROTEIN TRICHOME BIREFRINGENCE-LIKE 3"/>
    <property type="match status" value="1"/>
</dbReference>
<keyword evidence="3" id="KW-1185">Reference proteome</keyword>
<dbReference type="Proteomes" id="UP001237642">
    <property type="component" value="Unassembled WGS sequence"/>
</dbReference>
<reference evidence="2" key="2">
    <citation type="submission" date="2023-05" db="EMBL/GenBank/DDBJ databases">
        <authorList>
            <person name="Schelkunov M.I."/>
        </authorList>
    </citation>
    <scope>NUCLEOTIDE SEQUENCE</scope>
    <source>
        <strain evidence="2">Hsosn_3</strain>
        <tissue evidence="2">Leaf</tissue>
    </source>
</reference>
<dbReference type="PANTHER" id="PTHR32285">
    <property type="entry name" value="PROTEIN TRICHOME BIREFRINGENCE-LIKE 9-RELATED"/>
    <property type="match status" value="1"/>
</dbReference>
<dbReference type="GO" id="GO:0005794">
    <property type="term" value="C:Golgi apparatus"/>
    <property type="evidence" value="ECO:0007669"/>
    <property type="project" value="TreeGrafter"/>
</dbReference>
<dbReference type="Pfam" id="PF14416">
    <property type="entry name" value="PMR5N"/>
    <property type="match status" value="1"/>
</dbReference>
<dbReference type="GO" id="GO:0016413">
    <property type="term" value="F:O-acetyltransferase activity"/>
    <property type="evidence" value="ECO:0007669"/>
    <property type="project" value="InterPro"/>
</dbReference>
<dbReference type="InterPro" id="IPR025846">
    <property type="entry name" value="TBL_N"/>
</dbReference>